<reference evidence="1 2" key="1">
    <citation type="submission" date="2024-10" db="EMBL/GenBank/DDBJ databases">
        <title>The Natural Products Discovery Center: Release of the First 8490 Sequenced Strains for Exploring Actinobacteria Biosynthetic Diversity.</title>
        <authorList>
            <person name="Kalkreuter E."/>
            <person name="Kautsar S.A."/>
            <person name="Yang D."/>
            <person name="Bader C.D."/>
            <person name="Teijaro C.N."/>
            <person name="Fluegel L."/>
            <person name="Davis C.M."/>
            <person name="Simpson J.R."/>
            <person name="Lauterbach L."/>
            <person name="Steele A.D."/>
            <person name="Gui C."/>
            <person name="Meng S."/>
            <person name="Li G."/>
            <person name="Viehrig K."/>
            <person name="Ye F."/>
            <person name="Su P."/>
            <person name="Kiefer A.F."/>
            <person name="Nichols A."/>
            <person name="Cepeda A.J."/>
            <person name="Yan W."/>
            <person name="Fan B."/>
            <person name="Jiang Y."/>
            <person name="Adhikari A."/>
            <person name="Zheng C.-J."/>
            <person name="Schuster L."/>
            <person name="Cowan T.M."/>
            <person name="Smanski M.J."/>
            <person name="Chevrette M.G."/>
            <person name="De Carvalho L.P.S."/>
            <person name="Shen B."/>
        </authorList>
    </citation>
    <scope>NUCLEOTIDE SEQUENCE [LARGE SCALE GENOMIC DNA]</scope>
    <source>
        <strain evidence="1 2">NPDC020568</strain>
    </source>
</reference>
<dbReference type="Proteomes" id="UP001611263">
    <property type="component" value="Unassembled WGS sequence"/>
</dbReference>
<gene>
    <name evidence="1" type="ORF">ACH4WX_32650</name>
</gene>
<dbReference type="RefSeq" id="WP_156052486.1">
    <property type="nucleotide sequence ID" value="NZ_JBIRUQ010000019.1"/>
</dbReference>
<dbReference type="EMBL" id="JBIRUQ010000019">
    <property type="protein sequence ID" value="MFI1465483.1"/>
    <property type="molecule type" value="Genomic_DNA"/>
</dbReference>
<name>A0ABW7TWR5_9NOCA</name>
<accession>A0ABW7TWR5</accession>
<dbReference type="GeneID" id="93509601"/>
<protein>
    <submittedName>
        <fullName evidence="1">Uncharacterized protein</fullName>
    </submittedName>
</protein>
<organism evidence="1 2">
    <name type="scientific">Nocardia carnea</name>
    <dbReference type="NCBI Taxonomy" id="37328"/>
    <lineage>
        <taxon>Bacteria</taxon>
        <taxon>Bacillati</taxon>
        <taxon>Actinomycetota</taxon>
        <taxon>Actinomycetes</taxon>
        <taxon>Mycobacteriales</taxon>
        <taxon>Nocardiaceae</taxon>
        <taxon>Nocardia</taxon>
    </lineage>
</organism>
<evidence type="ECO:0000313" key="1">
    <source>
        <dbReference type="EMBL" id="MFI1465483.1"/>
    </source>
</evidence>
<comment type="caution">
    <text evidence="1">The sequence shown here is derived from an EMBL/GenBank/DDBJ whole genome shotgun (WGS) entry which is preliminary data.</text>
</comment>
<proteinExistence type="predicted"/>
<sequence length="55" mass="5897">MIGVTLMDNSFPVVIALRCRGRRERAARIALERTDVAPGFDVAVANNLEGVAANV</sequence>
<keyword evidence="2" id="KW-1185">Reference proteome</keyword>
<evidence type="ECO:0000313" key="2">
    <source>
        <dbReference type="Proteomes" id="UP001611263"/>
    </source>
</evidence>